<name>A0A8J3E659_9PROT</name>
<dbReference type="AlphaFoldDB" id="A0A8J3E659"/>
<evidence type="ECO:0000313" key="2">
    <source>
        <dbReference type="EMBL" id="GGF27116.1"/>
    </source>
</evidence>
<reference evidence="2" key="2">
    <citation type="submission" date="2020-09" db="EMBL/GenBank/DDBJ databases">
        <authorList>
            <person name="Sun Q."/>
            <person name="Zhou Y."/>
        </authorList>
    </citation>
    <scope>NUCLEOTIDE SEQUENCE</scope>
    <source>
        <strain evidence="2">CGMCC 1.15725</strain>
    </source>
</reference>
<gene>
    <name evidence="2" type="ORF">GCM10011611_36460</name>
</gene>
<dbReference type="Pfam" id="PF08242">
    <property type="entry name" value="Methyltransf_12"/>
    <property type="match status" value="1"/>
</dbReference>
<comment type="caution">
    <text evidence="2">The sequence shown here is derived from an EMBL/GenBank/DDBJ whole genome shotgun (WGS) entry which is preliminary data.</text>
</comment>
<dbReference type="SUPFAM" id="SSF53335">
    <property type="entry name" value="S-adenosyl-L-methionine-dependent methyltransferases"/>
    <property type="match status" value="1"/>
</dbReference>
<keyword evidence="3" id="KW-1185">Reference proteome</keyword>
<feature type="domain" description="Methyltransferase type 12" evidence="1">
    <location>
        <begin position="83"/>
        <end position="178"/>
    </location>
</feature>
<evidence type="ECO:0000259" key="1">
    <source>
        <dbReference type="Pfam" id="PF08242"/>
    </source>
</evidence>
<evidence type="ECO:0000313" key="3">
    <source>
        <dbReference type="Proteomes" id="UP000646365"/>
    </source>
</evidence>
<dbReference type="Gene3D" id="3.40.50.150">
    <property type="entry name" value="Vaccinia Virus protein VP39"/>
    <property type="match status" value="1"/>
</dbReference>
<sequence length="266" mass="28516">MPQVKSFAAHGFVGVICAKHSIEENDIVAEHADAAKKFDPSRAAAYDRQARLALAGYEAMHELAACCLAAALGSGGARRLLLAGVGTGQDVATIAALEPSWRFTATDPSPPMIEIARSRLDELGLLDRTELRLGLVADLPETPHDGATLIGVLHHLPDAASRAGLLADIARRLAPGAPLVLGGNYRTYDSEPLLRAAWRERWRQHGVAPEEAQAQFERITGGVVPPASEAEVLDLLAEAGFGRVTRFFQSLFWGGWIAFRNADQAL</sequence>
<dbReference type="CDD" id="cd02440">
    <property type="entry name" value="AdoMet_MTases"/>
    <property type="match status" value="1"/>
</dbReference>
<dbReference type="InterPro" id="IPR013217">
    <property type="entry name" value="Methyltransf_12"/>
</dbReference>
<dbReference type="Proteomes" id="UP000646365">
    <property type="component" value="Unassembled WGS sequence"/>
</dbReference>
<proteinExistence type="predicted"/>
<dbReference type="RefSeq" id="WP_189048326.1">
    <property type="nucleotide sequence ID" value="NZ_BMJQ01000009.1"/>
</dbReference>
<reference evidence="2" key="1">
    <citation type="journal article" date="2014" name="Int. J. Syst. Evol. Microbiol.">
        <title>Complete genome sequence of Corynebacterium casei LMG S-19264T (=DSM 44701T), isolated from a smear-ripened cheese.</title>
        <authorList>
            <consortium name="US DOE Joint Genome Institute (JGI-PGF)"/>
            <person name="Walter F."/>
            <person name="Albersmeier A."/>
            <person name="Kalinowski J."/>
            <person name="Ruckert C."/>
        </authorList>
    </citation>
    <scope>NUCLEOTIDE SEQUENCE</scope>
    <source>
        <strain evidence="2">CGMCC 1.15725</strain>
    </source>
</reference>
<protein>
    <recommendedName>
        <fullName evidence="1">Methyltransferase type 12 domain-containing protein</fullName>
    </recommendedName>
</protein>
<dbReference type="InterPro" id="IPR029063">
    <property type="entry name" value="SAM-dependent_MTases_sf"/>
</dbReference>
<accession>A0A8J3E659</accession>
<organism evidence="2 3">
    <name type="scientific">Aliidongia dinghuensis</name>
    <dbReference type="NCBI Taxonomy" id="1867774"/>
    <lineage>
        <taxon>Bacteria</taxon>
        <taxon>Pseudomonadati</taxon>
        <taxon>Pseudomonadota</taxon>
        <taxon>Alphaproteobacteria</taxon>
        <taxon>Rhodospirillales</taxon>
        <taxon>Dongiaceae</taxon>
        <taxon>Aliidongia</taxon>
    </lineage>
</organism>
<dbReference type="EMBL" id="BMJQ01000009">
    <property type="protein sequence ID" value="GGF27116.1"/>
    <property type="molecule type" value="Genomic_DNA"/>
</dbReference>